<dbReference type="PRINTS" id="PR00999">
    <property type="entry name" value="FUNGALYSIN"/>
</dbReference>
<evidence type="ECO:0000256" key="11">
    <source>
        <dbReference type="PIRSR" id="PIRSR601842-2"/>
    </source>
</evidence>
<evidence type="ECO:0000256" key="13">
    <source>
        <dbReference type="SAM" id="MobiDB-lite"/>
    </source>
</evidence>
<dbReference type="GO" id="GO:0008270">
    <property type="term" value="F:zinc ion binding"/>
    <property type="evidence" value="ECO:0007669"/>
    <property type="project" value="InterPro"/>
</dbReference>
<evidence type="ECO:0000256" key="2">
    <source>
        <dbReference type="ARBA" id="ARBA00006006"/>
    </source>
</evidence>
<dbReference type="InterPro" id="IPR001763">
    <property type="entry name" value="Rhodanese-like_dom"/>
</dbReference>
<keyword evidence="6 12" id="KW-0378">Hydrolase</keyword>
<dbReference type="InterPro" id="IPR001842">
    <property type="entry name" value="Peptidase_M36"/>
</dbReference>
<dbReference type="Proteomes" id="UP000267251">
    <property type="component" value="Unassembled WGS sequence"/>
</dbReference>
<dbReference type="GO" id="GO:0005615">
    <property type="term" value="C:extracellular space"/>
    <property type="evidence" value="ECO:0007669"/>
    <property type="project" value="InterPro"/>
</dbReference>
<dbReference type="PANTHER" id="PTHR33478:SF1">
    <property type="entry name" value="EXTRACELLULAR METALLOPROTEINASE MEP"/>
    <property type="match status" value="1"/>
</dbReference>
<proteinExistence type="inferred from homology"/>
<dbReference type="EMBL" id="KZ988465">
    <property type="protein sequence ID" value="RKP12136.1"/>
    <property type="molecule type" value="Genomic_DNA"/>
</dbReference>
<evidence type="ECO:0000256" key="7">
    <source>
        <dbReference type="ARBA" id="ARBA00022833"/>
    </source>
</evidence>
<comment type="subcellular location">
    <subcellularLocation>
        <location evidence="1 12">Secreted</location>
    </subcellularLocation>
</comment>
<feature type="region of interest" description="Disordered" evidence="13">
    <location>
        <begin position="39"/>
        <end position="71"/>
    </location>
</feature>
<protein>
    <recommendedName>
        <fullName evidence="12">Extracellular metalloproteinase</fullName>
        <ecNumber evidence="12">3.4.24.-</ecNumber>
    </recommendedName>
    <alternativeName>
        <fullName evidence="12">Fungalysin</fullName>
    </alternativeName>
</protein>
<dbReference type="Gene3D" id="3.10.170.10">
    <property type="match status" value="1"/>
</dbReference>
<dbReference type="GO" id="GO:0006508">
    <property type="term" value="P:proteolysis"/>
    <property type="evidence" value="ECO:0007669"/>
    <property type="project" value="UniProtKB-KW"/>
</dbReference>
<dbReference type="OrthoDB" id="3227768at2759"/>
<dbReference type="InterPro" id="IPR027268">
    <property type="entry name" value="Peptidase_M4/M1_CTD_sf"/>
</dbReference>
<gene>
    <name evidence="15" type="ORF">BJ684DRAFT_11943</name>
</gene>
<dbReference type="PANTHER" id="PTHR33478">
    <property type="entry name" value="EXTRACELLULAR METALLOPROTEINASE MEP"/>
    <property type="match status" value="1"/>
</dbReference>
<keyword evidence="5 11" id="KW-0479">Metal-binding</keyword>
<comment type="cofactor">
    <cofactor evidence="11">
        <name>Zn(2+)</name>
        <dbReference type="ChEBI" id="CHEBI:29105"/>
    </cofactor>
    <text evidence="11">Binds 1 zinc ion per subunit.</text>
</comment>
<evidence type="ECO:0000256" key="6">
    <source>
        <dbReference type="ARBA" id="ARBA00022801"/>
    </source>
</evidence>
<evidence type="ECO:0000256" key="3">
    <source>
        <dbReference type="ARBA" id="ARBA00022525"/>
    </source>
</evidence>
<dbReference type="Gene3D" id="1.10.390.10">
    <property type="entry name" value="Neutral Protease Domain 2"/>
    <property type="match status" value="1"/>
</dbReference>
<evidence type="ECO:0000256" key="5">
    <source>
        <dbReference type="ARBA" id="ARBA00022723"/>
    </source>
</evidence>
<accession>A0A4P9Y036</accession>
<evidence type="ECO:0000256" key="1">
    <source>
        <dbReference type="ARBA" id="ARBA00004613"/>
    </source>
</evidence>
<feature type="binding site" evidence="11">
    <location>
        <position position="249"/>
    </location>
    <ligand>
        <name>Zn(2+)</name>
        <dbReference type="ChEBI" id="CHEBI:29105"/>
        <note>catalytic</note>
    </ligand>
</feature>
<dbReference type="AlphaFoldDB" id="A0A4P9Y036"/>
<dbReference type="CDD" id="cd09596">
    <property type="entry name" value="M36"/>
    <property type="match status" value="1"/>
</dbReference>
<comment type="similarity">
    <text evidence="2 12">Belongs to the peptidase M36 family.</text>
</comment>
<feature type="non-terminal residue" evidence="15">
    <location>
        <position position="1"/>
    </location>
</feature>
<sequence length="474" mass="51976">QENWINAHLDRTQLHVLSLSDWVNDAQYRVSPLGPKDPFVSPRPLIQSPSNSQASPIGWHQPGRDSSARTDTVGNNAFAQEDWDGKADITGWDKGKVRPDPGASLSFDYPLPTTQTDPRNYVDASITNLFYWVNRMHDFFYDYGFTETFGAFQEDNFGKAAKDLGGDAVIAYAQDGGGYDNANFASPPDGQRGVLKVYLFHGGTSGWRDAALEVDIVIHEYTHGLSTRLTGGASNADCLAWGESAGMGEGWSDFIPILLQVTPESTSNQEILMGVWVMGGGGPGDQGGTKPRGIRRYPYSTRLSVNPTTYGNLNDSSWYGEVHAIGEIWCNILWEMAWALMDSGASRSDLYSGPNISSGNTLAMQLVLDGMKLQPCQPTFISARDAIFQAEKILTQGKHACALWTAFSKRGLGPKASSSGLGRVTEDFSLPPDCASHSVRLQKRDETKDNGWGRGWGLGSWRRFWQSRRLGLLG</sequence>
<feature type="active site" evidence="10">
    <location>
        <position position="220"/>
    </location>
</feature>
<evidence type="ECO:0000256" key="12">
    <source>
        <dbReference type="RuleBase" id="RU364017"/>
    </source>
</evidence>
<feature type="binding site" evidence="11">
    <location>
        <position position="219"/>
    </location>
    <ligand>
        <name>Zn(2+)</name>
        <dbReference type="ChEBI" id="CHEBI:29105"/>
        <note>catalytic</note>
    </ligand>
</feature>
<keyword evidence="7 11" id="KW-0862">Zinc</keyword>
<name>A0A4P9Y036_9FUNG</name>
<keyword evidence="16" id="KW-1185">Reference proteome</keyword>
<organism evidence="15 16">
    <name type="scientific">Piptocephalis cylindrospora</name>
    <dbReference type="NCBI Taxonomy" id="1907219"/>
    <lineage>
        <taxon>Eukaryota</taxon>
        <taxon>Fungi</taxon>
        <taxon>Fungi incertae sedis</taxon>
        <taxon>Zoopagomycota</taxon>
        <taxon>Zoopagomycotina</taxon>
        <taxon>Zoopagomycetes</taxon>
        <taxon>Zoopagales</taxon>
        <taxon>Piptocephalidaceae</taxon>
        <taxon>Piptocephalis</taxon>
    </lineage>
</organism>
<feature type="domain" description="Rhodanese" evidence="14">
    <location>
        <begin position="191"/>
        <end position="216"/>
    </location>
</feature>
<dbReference type="PROSITE" id="PS50206">
    <property type="entry name" value="RHODANESE_3"/>
    <property type="match status" value="1"/>
</dbReference>
<evidence type="ECO:0000256" key="10">
    <source>
        <dbReference type="PIRSR" id="PIRSR601842-1"/>
    </source>
</evidence>
<keyword evidence="9 12" id="KW-0865">Zymogen</keyword>
<reference evidence="16" key="1">
    <citation type="journal article" date="2018" name="Nat. Microbiol.">
        <title>Leveraging single-cell genomics to expand the fungal tree of life.</title>
        <authorList>
            <person name="Ahrendt S.R."/>
            <person name="Quandt C.A."/>
            <person name="Ciobanu D."/>
            <person name="Clum A."/>
            <person name="Salamov A."/>
            <person name="Andreopoulos B."/>
            <person name="Cheng J.F."/>
            <person name="Woyke T."/>
            <person name="Pelin A."/>
            <person name="Henrissat B."/>
            <person name="Reynolds N.K."/>
            <person name="Benny G.L."/>
            <person name="Smith M.E."/>
            <person name="James T.Y."/>
            <person name="Grigoriev I.V."/>
        </authorList>
    </citation>
    <scope>NUCLEOTIDE SEQUENCE [LARGE SCALE GENOMIC DNA]</scope>
</reference>
<dbReference type="Pfam" id="PF02128">
    <property type="entry name" value="Peptidase_M36"/>
    <property type="match status" value="1"/>
</dbReference>
<keyword evidence="4 12" id="KW-0645">Protease</keyword>
<keyword evidence="3 12" id="KW-0964">Secreted</keyword>
<evidence type="ECO:0000256" key="9">
    <source>
        <dbReference type="ARBA" id="ARBA00023145"/>
    </source>
</evidence>
<evidence type="ECO:0000259" key="14">
    <source>
        <dbReference type="PROSITE" id="PS50206"/>
    </source>
</evidence>
<dbReference type="InterPro" id="IPR050371">
    <property type="entry name" value="Fungal_virulence_M36"/>
</dbReference>
<evidence type="ECO:0000256" key="8">
    <source>
        <dbReference type="ARBA" id="ARBA00023049"/>
    </source>
</evidence>
<dbReference type="SUPFAM" id="SSF55486">
    <property type="entry name" value="Metalloproteases ('zincins'), catalytic domain"/>
    <property type="match status" value="1"/>
</dbReference>
<keyword evidence="8 12" id="KW-0482">Metalloprotease</keyword>
<feature type="binding site" evidence="11">
    <location>
        <position position="25"/>
    </location>
    <ligand>
        <name>Zn(2+)</name>
        <dbReference type="ChEBI" id="CHEBI:29105"/>
        <note>catalytic</note>
    </ligand>
</feature>
<dbReference type="GO" id="GO:0004222">
    <property type="term" value="F:metalloendopeptidase activity"/>
    <property type="evidence" value="ECO:0007669"/>
    <property type="project" value="InterPro"/>
</dbReference>
<evidence type="ECO:0000313" key="16">
    <source>
        <dbReference type="Proteomes" id="UP000267251"/>
    </source>
</evidence>
<evidence type="ECO:0000313" key="15">
    <source>
        <dbReference type="EMBL" id="RKP12136.1"/>
    </source>
</evidence>
<feature type="binding site" evidence="11">
    <location>
        <position position="223"/>
    </location>
    <ligand>
        <name>Zn(2+)</name>
        <dbReference type="ChEBI" id="CHEBI:29105"/>
        <note>catalytic</note>
    </ligand>
</feature>
<dbReference type="EC" id="3.4.24.-" evidence="12"/>
<evidence type="ECO:0000256" key="4">
    <source>
        <dbReference type="ARBA" id="ARBA00022670"/>
    </source>
</evidence>